<dbReference type="Proteomes" id="UP001139319">
    <property type="component" value="Unassembled WGS sequence"/>
</dbReference>
<comment type="caution">
    <text evidence="2">The sequence shown here is derived from an EMBL/GenBank/DDBJ whole genome shotgun (WGS) entry which is preliminary data.</text>
</comment>
<keyword evidence="1" id="KW-0732">Signal</keyword>
<dbReference type="RefSeq" id="WP_253967512.1">
    <property type="nucleotide sequence ID" value="NZ_JAMFTH010000001.1"/>
</dbReference>
<feature type="chain" id="PRO_5040862851" evidence="1">
    <location>
        <begin position="22"/>
        <end position="187"/>
    </location>
</feature>
<reference evidence="2" key="1">
    <citation type="submission" date="2022-05" db="EMBL/GenBank/DDBJ databases">
        <authorList>
            <person name="Sun H.-N."/>
        </authorList>
    </citation>
    <scope>NUCLEOTIDE SEQUENCE</scope>
    <source>
        <strain evidence="2">HB14</strain>
    </source>
</reference>
<evidence type="ECO:0000313" key="3">
    <source>
        <dbReference type="Proteomes" id="UP001139319"/>
    </source>
</evidence>
<name>A0A9X2HY64_9GAMM</name>
<gene>
    <name evidence="2" type="ORF">M6D89_08125</name>
</gene>
<proteinExistence type="predicted"/>
<sequence length="187" mass="19941">MKQFRLALTLSALLVAPLTLADEITDAVDEAVSAYENGQLSEAVSQLDYAADLIRQQKAEAIKAVFPEPLSGWDASDIESEAAGGMMMGGGISAEREYNKGDAYITIDLVTDSPMLQSMMGMLNNPSLITMNGGKLIKIQGHKAILNAQDPEIILIINSNAMFTLSANGDSVDELKAYGEALDLDAL</sequence>
<dbReference type="EMBL" id="JAMFTH010000001">
    <property type="protein sequence ID" value="MCP8899259.1"/>
    <property type="molecule type" value="Genomic_DNA"/>
</dbReference>
<accession>A0A9X2HY64</accession>
<keyword evidence="3" id="KW-1185">Reference proteome</keyword>
<feature type="signal peptide" evidence="1">
    <location>
        <begin position="1"/>
        <end position="21"/>
    </location>
</feature>
<reference evidence="2" key="2">
    <citation type="submission" date="2023-01" db="EMBL/GenBank/DDBJ databases">
        <title>Gilvimarinus xylanilyticus HB14 isolated from Caulerpa lentillifera aquaculture base in Hainan, China.</title>
        <authorList>
            <person name="Zhang Y.-J."/>
        </authorList>
    </citation>
    <scope>NUCLEOTIDE SEQUENCE</scope>
    <source>
        <strain evidence="2">HB14</strain>
    </source>
</reference>
<dbReference type="AlphaFoldDB" id="A0A9X2HY64"/>
<evidence type="ECO:0000256" key="1">
    <source>
        <dbReference type="SAM" id="SignalP"/>
    </source>
</evidence>
<evidence type="ECO:0000313" key="2">
    <source>
        <dbReference type="EMBL" id="MCP8899259.1"/>
    </source>
</evidence>
<protein>
    <submittedName>
        <fullName evidence="2">Uncharacterized protein</fullName>
    </submittedName>
</protein>
<organism evidence="2 3">
    <name type="scientific">Gilvimarinus xylanilyticus</name>
    <dbReference type="NCBI Taxonomy" id="2944139"/>
    <lineage>
        <taxon>Bacteria</taxon>
        <taxon>Pseudomonadati</taxon>
        <taxon>Pseudomonadota</taxon>
        <taxon>Gammaproteobacteria</taxon>
        <taxon>Cellvibrionales</taxon>
        <taxon>Cellvibrionaceae</taxon>
        <taxon>Gilvimarinus</taxon>
    </lineage>
</organism>